<evidence type="ECO:0000313" key="3">
    <source>
        <dbReference type="Proteomes" id="UP000283946"/>
    </source>
</evidence>
<gene>
    <name evidence="2" type="ORF">C7V51_02035</name>
</gene>
<dbReference type="SMART" id="SM00342">
    <property type="entry name" value="HTH_ARAC"/>
    <property type="match status" value="1"/>
</dbReference>
<sequence>MRILWSAAGEQSARTTDRHDVLAIAVAALVNERYVDRGFTITRLGRELKIAPAVLRRRFRRFYGLPVATHLASRRLELAELLLAKAAGRDELGHIARLSGYRDAAALRRDLRRVQRRHSPRPWLTHPLGRSEPGPFRWTDVDLPTLLRTLPQRP</sequence>
<feature type="domain" description="HTH araC/xylS-type" evidence="1">
    <location>
        <begin position="24"/>
        <end position="113"/>
    </location>
</feature>
<dbReference type="Gene3D" id="1.10.10.60">
    <property type="entry name" value="Homeodomain-like"/>
    <property type="match status" value="1"/>
</dbReference>
<proteinExistence type="predicted"/>
<dbReference type="PROSITE" id="PS01124">
    <property type="entry name" value="HTH_ARAC_FAMILY_2"/>
    <property type="match status" value="1"/>
</dbReference>
<dbReference type="GO" id="GO:0003700">
    <property type="term" value="F:DNA-binding transcription factor activity"/>
    <property type="evidence" value="ECO:0007669"/>
    <property type="project" value="InterPro"/>
</dbReference>
<dbReference type="GO" id="GO:0043565">
    <property type="term" value="F:sequence-specific DNA binding"/>
    <property type="evidence" value="ECO:0007669"/>
    <property type="project" value="InterPro"/>
</dbReference>
<organism evidence="2 3">
    <name type="scientific">Rathayibacter iranicus</name>
    <dbReference type="NCBI Taxonomy" id="59737"/>
    <lineage>
        <taxon>Bacteria</taxon>
        <taxon>Bacillati</taxon>
        <taxon>Actinomycetota</taxon>
        <taxon>Actinomycetes</taxon>
        <taxon>Micrococcales</taxon>
        <taxon>Microbacteriaceae</taxon>
        <taxon>Rathayibacter</taxon>
    </lineage>
</organism>
<dbReference type="Pfam" id="PF12833">
    <property type="entry name" value="HTH_18"/>
    <property type="match status" value="1"/>
</dbReference>
<reference evidence="2 3" key="1">
    <citation type="submission" date="2018-03" db="EMBL/GenBank/DDBJ databases">
        <title>Bacteriophage NCPPB3778 and a type I-E CRISPR drive the evolution of the US Biological Select Agent, Rathayibacter toxicus.</title>
        <authorList>
            <person name="Davis E.W.II."/>
            <person name="Tabima J.F."/>
            <person name="Weisberg A.J."/>
            <person name="Dantas Lopes L."/>
            <person name="Wiseman M.S."/>
            <person name="Wiseman M.S."/>
            <person name="Pupko T."/>
            <person name="Belcher M.S."/>
            <person name="Sechler A.J."/>
            <person name="Tancos M.A."/>
            <person name="Schroeder B.K."/>
            <person name="Murray T.D."/>
            <person name="Luster D.G."/>
            <person name="Schneider W.L."/>
            <person name="Rogers E."/>
            <person name="Andreote F.D."/>
            <person name="Grunwald N.J."/>
            <person name="Putnam M.L."/>
            <person name="Chang J.H."/>
        </authorList>
    </citation>
    <scope>NUCLEOTIDE SEQUENCE [LARGE SCALE GENOMIC DNA]</scope>
    <source>
        <strain evidence="2 3">NCCPB 2253</strain>
    </source>
</reference>
<dbReference type="AlphaFoldDB" id="A0AAD1EL97"/>
<dbReference type="EMBL" id="CP028130">
    <property type="protein sequence ID" value="AZZ54796.1"/>
    <property type="molecule type" value="Genomic_DNA"/>
</dbReference>
<dbReference type="KEGG" id="ria:C7V51_02035"/>
<protein>
    <recommendedName>
        <fullName evidence="1">HTH araC/xylS-type domain-containing protein</fullName>
    </recommendedName>
</protein>
<dbReference type="Proteomes" id="UP000283946">
    <property type="component" value="Chromosome"/>
</dbReference>
<evidence type="ECO:0000259" key="1">
    <source>
        <dbReference type="PROSITE" id="PS01124"/>
    </source>
</evidence>
<dbReference type="RefSeq" id="WP_104264024.1">
    <property type="nucleotide sequence ID" value="NZ_CP028130.1"/>
</dbReference>
<dbReference type="InterPro" id="IPR018060">
    <property type="entry name" value="HTH_AraC"/>
</dbReference>
<accession>A0AAD1EL97</accession>
<evidence type="ECO:0000313" key="2">
    <source>
        <dbReference type="EMBL" id="AZZ54796.1"/>
    </source>
</evidence>
<name>A0AAD1EL97_9MICO</name>